<name>A0A146FLN1_ASPKA</name>
<dbReference type="AlphaFoldDB" id="A0A146FLN1"/>
<gene>
    <name evidence="1" type="ORF">RIB2604_02106570</name>
</gene>
<sequence>MGVGMRRGLAVSGETEHGGRFIVECFNPRLDQLGLIFV</sequence>
<comment type="caution">
    <text evidence="1">The sequence shown here is derived from an EMBL/GenBank/DDBJ whole genome shotgun (WGS) entry which is preliminary data.</text>
</comment>
<evidence type="ECO:0000313" key="2">
    <source>
        <dbReference type="Proteomes" id="UP000075230"/>
    </source>
</evidence>
<dbReference type="GO" id="GO:0004812">
    <property type="term" value="F:aminoacyl-tRNA ligase activity"/>
    <property type="evidence" value="ECO:0007669"/>
    <property type="project" value="UniProtKB-KW"/>
</dbReference>
<reference evidence="2" key="2">
    <citation type="submission" date="2016-02" db="EMBL/GenBank/DDBJ databases">
        <title>Genome sequencing of Aspergillus luchuensis NBRC 4314.</title>
        <authorList>
            <person name="Yamada O."/>
        </authorList>
    </citation>
    <scope>NUCLEOTIDE SEQUENCE [LARGE SCALE GENOMIC DNA]</scope>
    <source>
        <strain evidence="2">RIB 2604</strain>
    </source>
</reference>
<keyword evidence="1" id="KW-0030">Aminoacyl-tRNA synthetase</keyword>
<proteinExistence type="predicted"/>
<dbReference type="Proteomes" id="UP000075230">
    <property type="component" value="Unassembled WGS sequence"/>
</dbReference>
<organism evidence="1 2">
    <name type="scientific">Aspergillus kawachii</name>
    <name type="common">White koji mold</name>
    <name type="synonym">Aspergillus awamori var. kawachi</name>
    <dbReference type="NCBI Taxonomy" id="1069201"/>
    <lineage>
        <taxon>Eukaryota</taxon>
        <taxon>Fungi</taxon>
        <taxon>Dikarya</taxon>
        <taxon>Ascomycota</taxon>
        <taxon>Pezizomycotina</taxon>
        <taxon>Eurotiomycetes</taxon>
        <taxon>Eurotiomycetidae</taxon>
        <taxon>Eurotiales</taxon>
        <taxon>Aspergillaceae</taxon>
        <taxon>Aspergillus</taxon>
        <taxon>Aspergillus subgen. Circumdati</taxon>
    </lineage>
</organism>
<reference evidence="1 2" key="1">
    <citation type="journal article" date="2016" name="DNA Res.">
        <title>Genome sequence of Aspergillus luchuensis NBRC 4314.</title>
        <authorList>
            <person name="Yamada O."/>
            <person name="Machida M."/>
            <person name="Hosoyama A."/>
            <person name="Goto M."/>
            <person name="Takahashi T."/>
            <person name="Futagami T."/>
            <person name="Yamagata Y."/>
            <person name="Takeuchi M."/>
            <person name="Kobayashi T."/>
            <person name="Koike H."/>
            <person name="Abe K."/>
            <person name="Asai K."/>
            <person name="Arita M."/>
            <person name="Fujita N."/>
            <person name="Fukuda K."/>
            <person name="Higa K."/>
            <person name="Horikawa H."/>
            <person name="Ishikawa T."/>
            <person name="Jinno K."/>
            <person name="Kato Y."/>
            <person name="Kirimura K."/>
            <person name="Mizutani O."/>
            <person name="Nakasone K."/>
            <person name="Sano M."/>
            <person name="Shiraishi Y."/>
            <person name="Tsukahara M."/>
            <person name="Gomi K."/>
        </authorList>
    </citation>
    <scope>NUCLEOTIDE SEQUENCE [LARGE SCALE GENOMIC DNA]</scope>
    <source>
        <strain evidence="1 2">RIB 2604</strain>
    </source>
</reference>
<dbReference type="EMBL" id="BCWF01000021">
    <property type="protein sequence ID" value="GAT26974.1"/>
    <property type="molecule type" value="Genomic_DNA"/>
</dbReference>
<evidence type="ECO:0000313" key="1">
    <source>
        <dbReference type="EMBL" id="GAT26974.1"/>
    </source>
</evidence>
<protein>
    <submittedName>
        <fullName evidence="1">Alanyl-tRNA synthetase</fullName>
    </submittedName>
</protein>
<accession>A0A146FLN1</accession>
<keyword evidence="1" id="KW-0436">Ligase</keyword>